<dbReference type="Gene3D" id="3.30.700.10">
    <property type="entry name" value="Glycoprotein, Type 4 Pilin"/>
    <property type="match status" value="1"/>
</dbReference>
<dbReference type="AlphaFoldDB" id="A0A368KLY8"/>
<dbReference type="InterPro" id="IPR011453">
    <property type="entry name" value="DUF1559"/>
</dbReference>
<dbReference type="EMBL" id="QPEX01000045">
    <property type="protein sequence ID" value="RCS41035.1"/>
    <property type="molecule type" value="Genomic_DNA"/>
</dbReference>
<dbReference type="Pfam" id="PF07596">
    <property type="entry name" value="SBP_bac_10"/>
    <property type="match status" value="1"/>
</dbReference>
<dbReference type="NCBIfam" id="TIGR02532">
    <property type="entry name" value="IV_pilin_GFxxxE"/>
    <property type="match status" value="1"/>
</dbReference>
<organism evidence="3 4">
    <name type="scientific">Bremerella cremea</name>
    <dbReference type="NCBI Taxonomy" id="1031537"/>
    <lineage>
        <taxon>Bacteria</taxon>
        <taxon>Pseudomonadati</taxon>
        <taxon>Planctomycetota</taxon>
        <taxon>Planctomycetia</taxon>
        <taxon>Pirellulales</taxon>
        <taxon>Pirellulaceae</taxon>
        <taxon>Bremerella</taxon>
    </lineage>
</organism>
<keyword evidence="1" id="KW-0812">Transmembrane</keyword>
<name>A0A368KLY8_9BACT</name>
<dbReference type="Proteomes" id="UP000253562">
    <property type="component" value="Unassembled WGS sequence"/>
</dbReference>
<evidence type="ECO:0000313" key="3">
    <source>
        <dbReference type="EMBL" id="RCS41035.1"/>
    </source>
</evidence>
<dbReference type="InterPro" id="IPR012902">
    <property type="entry name" value="N_methyl_site"/>
</dbReference>
<gene>
    <name evidence="3" type="ORF">DTL42_20815</name>
</gene>
<sequence>MELELPSLPRILLTFPRKRSTFVSTNFSRRHAFTLVELLVVIAIIGVLIALLLPAVQQAREAARRMQCSNNLKQMGLAAHNFQDTYGYLPGGARDGHTTYDWKCCNSRHSSGWSWMFQILPYVEQTAIYELGKSGDSSEDVNNTKHSAVGATFAPIFNCPSRRGIQTFSGSYRADYAANGGESSSPNALTSGNAGVIRQTESQGWKNVIERIKDGSSNTLMFGEKSLHDTAWGADGGDNEPWHNAGWDQDIVRYGALISSGTKYGVPPIPDTKGRHLVDGSWMFDPSVPNGNTWFTPSGTKQWHTYFGSPHPGGAMFVLADGSVQHVPFTVDTETMRRLSVANDGLVVELP</sequence>
<evidence type="ECO:0000256" key="1">
    <source>
        <dbReference type="SAM" id="Phobius"/>
    </source>
</evidence>
<accession>A0A368KLY8</accession>
<dbReference type="SUPFAM" id="SSF54523">
    <property type="entry name" value="Pili subunits"/>
    <property type="match status" value="1"/>
</dbReference>
<keyword evidence="1" id="KW-0472">Membrane</keyword>
<dbReference type="InterPro" id="IPR045584">
    <property type="entry name" value="Pilin-like"/>
</dbReference>
<feature type="transmembrane region" description="Helical" evidence="1">
    <location>
        <begin position="32"/>
        <end position="56"/>
    </location>
</feature>
<dbReference type="Pfam" id="PF07963">
    <property type="entry name" value="N_methyl"/>
    <property type="match status" value="1"/>
</dbReference>
<dbReference type="NCBIfam" id="TIGR04294">
    <property type="entry name" value="pre_pil_HX9DG"/>
    <property type="match status" value="1"/>
</dbReference>
<keyword evidence="1" id="KW-1133">Transmembrane helix</keyword>
<evidence type="ECO:0000313" key="4">
    <source>
        <dbReference type="Proteomes" id="UP000253562"/>
    </source>
</evidence>
<comment type="caution">
    <text evidence="3">The sequence shown here is derived from an EMBL/GenBank/DDBJ whole genome shotgun (WGS) entry which is preliminary data.</text>
</comment>
<dbReference type="PANTHER" id="PTHR30093">
    <property type="entry name" value="GENERAL SECRETION PATHWAY PROTEIN G"/>
    <property type="match status" value="1"/>
</dbReference>
<protein>
    <submittedName>
        <fullName evidence="3">DUF1559 domain-containing protein</fullName>
    </submittedName>
</protein>
<dbReference type="OrthoDB" id="255848at2"/>
<reference evidence="3 4" key="1">
    <citation type="submission" date="2018-07" db="EMBL/GenBank/DDBJ databases">
        <title>Comparative genomes isolates from brazilian mangrove.</title>
        <authorList>
            <person name="De Araujo J.E."/>
            <person name="Taketani R.G."/>
            <person name="Silva M.C.P."/>
            <person name="Lourenco M.V."/>
            <person name="Oliveira V.M."/>
            <person name="Andreote F.D."/>
        </authorList>
    </citation>
    <scope>NUCLEOTIDE SEQUENCE [LARGE SCALE GENOMIC DNA]</scope>
    <source>
        <strain evidence="3 4">HEX PRIS-MGV</strain>
    </source>
</reference>
<dbReference type="PANTHER" id="PTHR30093:SF2">
    <property type="entry name" value="TYPE II SECRETION SYSTEM PROTEIN H"/>
    <property type="match status" value="1"/>
</dbReference>
<proteinExistence type="predicted"/>
<feature type="domain" description="DUF1559" evidence="2">
    <location>
        <begin position="57"/>
        <end position="333"/>
    </location>
</feature>
<evidence type="ECO:0000259" key="2">
    <source>
        <dbReference type="Pfam" id="PF07596"/>
    </source>
</evidence>
<dbReference type="InterPro" id="IPR027558">
    <property type="entry name" value="Pre_pil_HX9DG_C"/>
</dbReference>